<dbReference type="InterPro" id="IPR004007">
    <property type="entry name" value="DhaL_dom"/>
</dbReference>
<dbReference type="SMART" id="SM01120">
    <property type="entry name" value="Dak2"/>
    <property type="match status" value="1"/>
</dbReference>
<dbReference type="FunFam" id="1.25.40.340:FF:000002">
    <property type="entry name" value="Dihydroxyacetone kinase, L subunit"/>
    <property type="match status" value="1"/>
</dbReference>
<gene>
    <name evidence="5" type="ORF">HMPREF0860_2636</name>
    <name evidence="4" type="ORF">HMPREF1325_0167</name>
</gene>
<evidence type="ECO:0000313" key="4">
    <source>
        <dbReference type="EMBL" id="ERF60855.1"/>
    </source>
</evidence>
<dbReference type="eggNOG" id="COG1461">
    <property type="taxonomic scope" value="Bacteria"/>
</dbReference>
<dbReference type="STRING" id="1125725.HMPREF1325_0167"/>
<dbReference type="AlphaFoldDB" id="U1GSB4"/>
<dbReference type="RefSeq" id="WP_021330184.1">
    <property type="nucleotide sequence ID" value="NZ_AUZJ01000028.1"/>
</dbReference>
<evidence type="ECO:0000259" key="3">
    <source>
        <dbReference type="PROSITE" id="PS51480"/>
    </source>
</evidence>
<feature type="domain" description="DhaL" evidence="3">
    <location>
        <begin position="4"/>
        <end position="202"/>
    </location>
</feature>
<evidence type="ECO:0000313" key="6">
    <source>
        <dbReference type="Proteomes" id="UP000016412"/>
    </source>
</evidence>
<dbReference type="OrthoDB" id="9800291at2"/>
<dbReference type="Pfam" id="PF02734">
    <property type="entry name" value="Dak2"/>
    <property type="match status" value="1"/>
</dbReference>
<proteinExistence type="predicted"/>
<dbReference type="Gene3D" id="1.25.40.340">
    <property type="match status" value="1"/>
</dbReference>
<dbReference type="PANTHER" id="PTHR28629:SF4">
    <property type="entry name" value="TRIOKINASE_FMN CYCLASE"/>
    <property type="match status" value="1"/>
</dbReference>
<dbReference type="PATRIC" id="fig|1125725.3.peg.1163"/>
<dbReference type="GO" id="GO:0005829">
    <property type="term" value="C:cytosol"/>
    <property type="evidence" value="ECO:0007669"/>
    <property type="project" value="TreeGrafter"/>
</dbReference>
<evidence type="ECO:0000313" key="5">
    <source>
        <dbReference type="EMBL" id="ERK02809.1"/>
    </source>
</evidence>
<dbReference type="InterPro" id="IPR050861">
    <property type="entry name" value="Dihydroxyacetone_Kinase"/>
</dbReference>
<organism evidence="4 6">
    <name type="scientific">Treponema socranskii subsp. socranskii VPI DR56BR1116 = ATCC 35536</name>
    <dbReference type="NCBI Taxonomy" id="1125725"/>
    <lineage>
        <taxon>Bacteria</taxon>
        <taxon>Pseudomonadati</taxon>
        <taxon>Spirochaetota</taxon>
        <taxon>Spirochaetia</taxon>
        <taxon>Spirochaetales</taxon>
        <taxon>Treponemataceae</taxon>
        <taxon>Treponema</taxon>
    </lineage>
</organism>
<reference evidence="6 7" key="1">
    <citation type="submission" date="2013-08" db="EMBL/GenBank/DDBJ databases">
        <authorList>
            <person name="Durkin A.S."/>
            <person name="Haft D.R."/>
            <person name="McCorrison J."/>
            <person name="Torralba M."/>
            <person name="Gillis M."/>
            <person name="Haft D.H."/>
            <person name="Methe B."/>
            <person name="Sutton G."/>
            <person name="Nelson K.E."/>
        </authorList>
    </citation>
    <scope>NUCLEOTIDE SEQUENCE [LARGE SCALE GENOMIC DNA]</scope>
    <source>
        <strain evidence="5 7">ATCC 35536</strain>
        <strain evidence="4 6">VPI DR56BR1116</strain>
    </source>
</reference>
<dbReference type="GO" id="GO:0019563">
    <property type="term" value="P:glycerol catabolic process"/>
    <property type="evidence" value="ECO:0007669"/>
    <property type="project" value="TreeGrafter"/>
</dbReference>
<keyword evidence="7" id="KW-1185">Reference proteome</keyword>
<dbReference type="InterPro" id="IPR036117">
    <property type="entry name" value="DhaL_dom_sf"/>
</dbReference>
<evidence type="ECO:0000256" key="2">
    <source>
        <dbReference type="ARBA" id="ARBA00022777"/>
    </source>
</evidence>
<dbReference type="GO" id="GO:0004371">
    <property type="term" value="F:glycerone kinase activity"/>
    <property type="evidence" value="ECO:0007669"/>
    <property type="project" value="InterPro"/>
</dbReference>
<dbReference type="EMBL" id="AVQI01000049">
    <property type="protein sequence ID" value="ERK02809.1"/>
    <property type="molecule type" value="Genomic_DNA"/>
</dbReference>
<keyword evidence="1" id="KW-0808">Transferase</keyword>
<dbReference type="EMBL" id="AUZJ01000028">
    <property type="protein sequence ID" value="ERF60855.1"/>
    <property type="molecule type" value="Genomic_DNA"/>
</dbReference>
<keyword evidence="2" id="KW-0418">Kinase</keyword>
<name>U1GSB4_TRESO</name>
<sequence length="207" mass="21815">MNAQDVKGACKIISDVMTKNKDYLIRLDQQNGDGDLGISMSEGYKAVSDFLDTADETDLGKLFMKMGMTFNEKAPSSLGTITSIGIMGMAKAMRGKTDIDLAETSAAFKAGIEAISEKCGSKAGEKTIMDAFIPAVDALEKHSADGEKKAFEAAAAAAARGSENTKNMKAVHGRAAYYAEKSIGVLDGGSVVGKLLFEAINTYCQGK</sequence>
<dbReference type="SUPFAM" id="SSF101473">
    <property type="entry name" value="DhaL-like"/>
    <property type="match status" value="1"/>
</dbReference>
<evidence type="ECO:0000256" key="1">
    <source>
        <dbReference type="ARBA" id="ARBA00022679"/>
    </source>
</evidence>
<evidence type="ECO:0000313" key="7">
    <source>
        <dbReference type="Proteomes" id="UP000016646"/>
    </source>
</evidence>
<dbReference type="Proteomes" id="UP000016412">
    <property type="component" value="Unassembled WGS sequence"/>
</dbReference>
<dbReference type="PROSITE" id="PS51480">
    <property type="entry name" value="DHAL"/>
    <property type="match status" value="1"/>
</dbReference>
<dbReference type="Proteomes" id="UP000016646">
    <property type="component" value="Unassembled WGS sequence"/>
</dbReference>
<protein>
    <submittedName>
        <fullName evidence="4">DAK2 domain protein</fullName>
    </submittedName>
</protein>
<dbReference type="PANTHER" id="PTHR28629">
    <property type="entry name" value="TRIOKINASE/FMN CYCLASE"/>
    <property type="match status" value="1"/>
</dbReference>
<comment type="caution">
    <text evidence="4">The sequence shown here is derived from an EMBL/GenBank/DDBJ whole genome shotgun (WGS) entry which is preliminary data.</text>
</comment>
<accession>U1GSB4</accession>